<keyword evidence="2" id="KW-1185">Reference proteome</keyword>
<evidence type="ECO:0000313" key="1">
    <source>
        <dbReference type="EMBL" id="KAI3805457.1"/>
    </source>
</evidence>
<protein>
    <submittedName>
        <fullName evidence="1">Uncharacterized protein</fullName>
    </submittedName>
</protein>
<reference evidence="2" key="1">
    <citation type="journal article" date="2022" name="Mol. Ecol. Resour.">
        <title>The genomes of chicory, endive, great burdock and yacon provide insights into Asteraceae palaeo-polyploidization history and plant inulin production.</title>
        <authorList>
            <person name="Fan W."/>
            <person name="Wang S."/>
            <person name="Wang H."/>
            <person name="Wang A."/>
            <person name="Jiang F."/>
            <person name="Liu H."/>
            <person name="Zhao H."/>
            <person name="Xu D."/>
            <person name="Zhang Y."/>
        </authorList>
    </citation>
    <scope>NUCLEOTIDE SEQUENCE [LARGE SCALE GENOMIC DNA]</scope>
    <source>
        <strain evidence="2">cv. Yunnan</strain>
    </source>
</reference>
<accession>A0ACB9ICA4</accession>
<comment type="caution">
    <text evidence="1">The sequence shown here is derived from an EMBL/GenBank/DDBJ whole genome shotgun (WGS) entry which is preliminary data.</text>
</comment>
<proteinExistence type="predicted"/>
<dbReference type="Proteomes" id="UP001056120">
    <property type="component" value="Linkage Group LG09"/>
</dbReference>
<organism evidence="1 2">
    <name type="scientific">Smallanthus sonchifolius</name>
    <dbReference type="NCBI Taxonomy" id="185202"/>
    <lineage>
        <taxon>Eukaryota</taxon>
        <taxon>Viridiplantae</taxon>
        <taxon>Streptophyta</taxon>
        <taxon>Embryophyta</taxon>
        <taxon>Tracheophyta</taxon>
        <taxon>Spermatophyta</taxon>
        <taxon>Magnoliopsida</taxon>
        <taxon>eudicotyledons</taxon>
        <taxon>Gunneridae</taxon>
        <taxon>Pentapetalae</taxon>
        <taxon>asterids</taxon>
        <taxon>campanulids</taxon>
        <taxon>Asterales</taxon>
        <taxon>Asteraceae</taxon>
        <taxon>Asteroideae</taxon>
        <taxon>Heliantheae alliance</taxon>
        <taxon>Millerieae</taxon>
        <taxon>Smallanthus</taxon>
    </lineage>
</organism>
<evidence type="ECO:0000313" key="2">
    <source>
        <dbReference type="Proteomes" id="UP001056120"/>
    </source>
</evidence>
<reference evidence="1 2" key="2">
    <citation type="journal article" date="2022" name="Mol. Ecol. Resour.">
        <title>The genomes of chicory, endive, great burdock and yacon provide insights into Asteraceae paleo-polyploidization history and plant inulin production.</title>
        <authorList>
            <person name="Fan W."/>
            <person name="Wang S."/>
            <person name="Wang H."/>
            <person name="Wang A."/>
            <person name="Jiang F."/>
            <person name="Liu H."/>
            <person name="Zhao H."/>
            <person name="Xu D."/>
            <person name="Zhang Y."/>
        </authorList>
    </citation>
    <scope>NUCLEOTIDE SEQUENCE [LARGE SCALE GENOMIC DNA]</scope>
    <source>
        <strain evidence="2">cv. Yunnan</strain>
        <tissue evidence="1">Leaves</tissue>
    </source>
</reference>
<dbReference type="EMBL" id="CM042026">
    <property type="protein sequence ID" value="KAI3805457.1"/>
    <property type="molecule type" value="Genomic_DNA"/>
</dbReference>
<sequence>MYKSCRASARISTMPSFEVSRTLVTARISATLGKLGFIHTSSPCLQPHLMVNVDVREVRVQPHLFPSILPSSSATHDGGSSGSAAVEGGGVAREMDQRMAVQPHLTATSGNSSNGG</sequence>
<name>A0ACB9ICA4_9ASTR</name>
<gene>
    <name evidence="1" type="ORF">L1987_27860</name>
</gene>